<feature type="region of interest" description="Disordered" evidence="2">
    <location>
        <begin position="1"/>
        <end position="173"/>
    </location>
</feature>
<feature type="compositionally biased region" description="Low complexity" evidence="2">
    <location>
        <begin position="377"/>
        <end position="387"/>
    </location>
</feature>
<dbReference type="EMBL" id="JAACJJ010000042">
    <property type="protein sequence ID" value="KAF5316194.1"/>
    <property type="molecule type" value="Genomic_DNA"/>
</dbReference>
<dbReference type="InterPro" id="IPR039874">
    <property type="entry name" value="WAPL"/>
</dbReference>
<feature type="region of interest" description="Disordered" evidence="2">
    <location>
        <begin position="219"/>
        <end position="274"/>
    </location>
</feature>
<dbReference type="OrthoDB" id="78088at2759"/>
<feature type="region of interest" description="Disordered" evidence="2">
    <location>
        <begin position="373"/>
        <end position="395"/>
    </location>
</feature>
<evidence type="ECO:0000313" key="5">
    <source>
        <dbReference type="Proteomes" id="UP000567179"/>
    </source>
</evidence>
<protein>
    <recommendedName>
        <fullName evidence="3">Wings apart-like protein C-terminal domain-containing protein</fullName>
    </recommendedName>
</protein>
<sequence length="905" mass="97113">MATNTRTYGKRSRKQNSLTVRDSEQDSPSPSLSARKRQKLSSRTPSPALTDDAEPLEDTLRSASIVDDADEGPPPNPFASPGRPKKPARDLSGIFGAITSAQSSSPSPTKLARRMLGRSKTETSITNEATADGSIDRTFSLPSLPSSPSRPVPFSSKSSSALLPVLPPAAESPKTRTYAGKYRSFLVNVPSSSTQQSQILEDENEFDTRESYNSLRERWGVDNSEDDPYPQVSPAGSFTATPDASPSRKGKAKATALPRPPPVPYPGGLSNPLKSISELRNKGESRRFLDELGYLFEGLDRNGGIGLKRASALEICTKLCDSDFARKAKAADLYARTWDLLVESGGGQGEDKILDIIMVFFAALVARDPTSLAELASRPPSEPSSSSTKNKHEEADHGSFVEVLFAILSSMTPDADPLVVVASRPGVGDTDLKKVGLAKRDRAILTSVYQTITKSAIFQPDTPISISLLTSHTLSVLPSSLIPATPNHFSTFLKSLRYSLAPNAAGTGAGTSFSSLAASLALRWTDAAQSVPLQSVYQHLRLLDAYLLDQWQVPPSEGESSQGTDVTDHGGSGNGNGSASESWREANDAAMKTARDTWLAQDLVAFGVCTELFDGEDEPDAALPKKCLDMTLRVLVSLTHGNKRWGRTVTEGEHTMGLLLRTIYASARGLQASRREDVAEQAQSPAKIKAESEDGDGDSEYVAPTSDDEPTVDATKAGPGGLQYIDTLCLALGLLTNLVQIADSAKRIVRETSLDPACRLRKRACARKCVCPQRTGALKILADIYTQFHIKVESASTTKDSLSTDSPEAHAEADASFLRGHLAVLFGLLMMDYPKNQTDILSALPAPATGNSKAKDQIKLSRLVDQAKDFAAFYSAVSNTIGGEKESRITTEVVQFLEAQRDAAS</sequence>
<comment type="caution">
    <text evidence="4">The sequence shown here is derived from an EMBL/GenBank/DDBJ whole genome shotgun (WGS) entry which is preliminary data.</text>
</comment>
<feature type="compositionally biased region" description="Polar residues" evidence="2">
    <location>
        <begin position="234"/>
        <end position="244"/>
    </location>
</feature>
<dbReference type="PANTHER" id="PTHR22100">
    <property type="entry name" value="WINGS APART-LIKE PROTEIN HOMOLOG"/>
    <property type="match status" value="1"/>
</dbReference>
<comment type="similarity">
    <text evidence="1">Belongs to the WAPL family.</text>
</comment>
<feature type="compositionally biased region" description="Polar residues" evidence="2">
    <location>
        <begin position="15"/>
        <end position="32"/>
    </location>
</feature>
<feature type="region of interest" description="Disordered" evidence="2">
    <location>
        <begin position="554"/>
        <end position="587"/>
    </location>
</feature>
<gene>
    <name evidence="4" type="ORF">D9619_006277</name>
</gene>
<dbReference type="PANTHER" id="PTHR22100:SF13">
    <property type="entry name" value="WINGS APART-LIKE PROTEIN HOMOLOG"/>
    <property type="match status" value="1"/>
</dbReference>
<dbReference type="InterPro" id="IPR022771">
    <property type="entry name" value="WAPL_C"/>
</dbReference>
<evidence type="ECO:0000256" key="2">
    <source>
        <dbReference type="SAM" id="MobiDB-lite"/>
    </source>
</evidence>
<name>A0A8H5B3Z8_9AGAR</name>
<keyword evidence="5" id="KW-1185">Reference proteome</keyword>
<accession>A0A8H5B3Z8</accession>
<dbReference type="Gene3D" id="1.25.10.10">
    <property type="entry name" value="Leucine-rich Repeat Variant"/>
    <property type="match status" value="2"/>
</dbReference>
<feature type="region of interest" description="Disordered" evidence="2">
    <location>
        <begin position="675"/>
        <end position="717"/>
    </location>
</feature>
<feature type="compositionally biased region" description="Polar residues" evidence="2">
    <location>
        <begin position="99"/>
        <end position="108"/>
    </location>
</feature>
<dbReference type="Pfam" id="PF07814">
    <property type="entry name" value="WAPL"/>
    <property type="match status" value="1"/>
</dbReference>
<evidence type="ECO:0000313" key="4">
    <source>
        <dbReference type="EMBL" id="KAF5316194.1"/>
    </source>
</evidence>
<evidence type="ECO:0000256" key="1">
    <source>
        <dbReference type="ARBA" id="ARBA00006854"/>
    </source>
</evidence>
<dbReference type="AlphaFoldDB" id="A0A8H5B3Z8"/>
<organism evidence="4 5">
    <name type="scientific">Psilocybe cf. subviscida</name>
    <dbReference type="NCBI Taxonomy" id="2480587"/>
    <lineage>
        <taxon>Eukaryota</taxon>
        <taxon>Fungi</taxon>
        <taxon>Dikarya</taxon>
        <taxon>Basidiomycota</taxon>
        <taxon>Agaricomycotina</taxon>
        <taxon>Agaricomycetes</taxon>
        <taxon>Agaricomycetidae</taxon>
        <taxon>Agaricales</taxon>
        <taxon>Agaricineae</taxon>
        <taxon>Strophariaceae</taxon>
        <taxon>Psilocybe</taxon>
    </lineage>
</organism>
<dbReference type="InterPro" id="IPR011989">
    <property type="entry name" value="ARM-like"/>
</dbReference>
<feature type="compositionally biased region" description="Low complexity" evidence="2">
    <location>
        <begin position="140"/>
        <end position="172"/>
    </location>
</feature>
<proteinExistence type="inferred from homology"/>
<dbReference type="Proteomes" id="UP000567179">
    <property type="component" value="Unassembled WGS sequence"/>
</dbReference>
<reference evidence="4 5" key="1">
    <citation type="journal article" date="2020" name="ISME J.">
        <title>Uncovering the hidden diversity of litter-decomposition mechanisms in mushroom-forming fungi.</title>
        <authorList>
            <person name="Floudas D."/>
            <person name="Bentzer J."/>
            <person name="Ahren D."/>
            <person name="Johansson T."/>
            <person name="Persson P."/>
            <person name="Tunlid A."/>
        </authorList>
    </citation>
    <scope>NUCLEOTIDE SEQUENCE [LARGE SCALE GENOMIC DNA]</scope>
    <source>
        <strain evidence="4 5">CBS 101986</strain>
    </source>
</reference>
<feature type="domain" description="Wings apart-like protein C-terminal" evidence="3">
    <location>
        <begin position="273"/>
        <end position="339"/>
    </location>
</feature>
<evidence type="ECO:0000259" key="3">
    <source>
        <dbReference type="Pfam" id="PF07814"/>
    </source>
</evidence>